<keyword evidence="3" id="KW-1185">Reference proteome</keyword>
<dbReference type="Proteomes" id="UP001164746">
    <property type="component" value="Chromosome 14"/>
</dbReference>
<proteinExistence type="predicted"/>
<protein>
    <recommendedName>
        <fullName evidence="4">EGF-like domain-containing protein</fullName>
    </recommendedName>
</protein>
<evidence type="ECO:0000313" key="2">
    <source>
        <dbReference type="EMBL" id="WAR26926.1"/>
    </source>
</evidence>
<reference evidence="2" key="1">
    <citation type="submission" date="2022-11" db="EMBL/GenBank/DDBJ databases">
        <title>Centuries of genome instability and evolution in soft-shell clam transmissible cancer (bioRxiv).</title>
        <authorList>
            <person name="Hart S.F.M."/>
            <person name="Yonemitsu M.A."/>
            <person name="Giersch R.M."/>
            <person name="Beal B.F."/>
            <person name="Arriagada G."/>
            <person name="Davis B.W."/>
            <person name="Ostrander E.A."/>
            <person name="Goff S.P."/>
            <person name="Metzger M.J."/>
        </authorList>
    </citation>
    <scope>NUCLEOTIDE SEQUENCE</scope>
    <source>
        <strain evidence="2">MELC-2E11</strain>
        <tissue evidence="2">Siphon/mantle</tissue>
    </source>
</reference>
<feature type="compositionally biased region" description="Low complexity" evidence="1">
    <location>
        <begin position="54"/>
        <end position="113"/>
    </location>
</feature>
<evidence type="ECO:0000256" key="1">
    <source>
        <dbReference type="SAM" id="MobiDB-lite"/>
    </source>
</evidence>
<sequence>MTTLQIALGGQVTRKIQGTCFVDQTPTPTEAPPPQAGGNGPTLAPVGNSGVNGTTTTKPTSETLPPKTGAGATNQSNTTTKTPSTSQTISTANTTASTATKQPTTTLTPKPTTVQRRKRRDASSTTQTMAQMTDKQECVENSSCIKTAGSSNMTCQCKDGFANDNGFCQAQSSASSLRLGFFTAVMATLFVCVSL</sequence>
<evidence type="ECO:0008006" key="4">
    <source>
        <dbReference type="Google" id="ProtNLM"/>
    </source>
</evidence>
<gene>
    <name evidence="2" type="ORF">MAR_012630</name>
</gene>
<accession>A0ABY7G1H6</accession>
<evidence type="ECO:0000313" key="3">
    <source>
        <dbReference type="Proteomes" id="UP001164746"/>
    </source>
</evidence>
<name>A0ABY7G1H6_MYAAR</name>
<organism evidence="2 3">
    <name type="scientific">Mya arenaria</name>
    <name type="common">Soft-shell clam</name>
    <dbReference type="NCBI Taxonomy" id="6604"/>
    <lineage>
        <taxon>Eukaryota</taxon>
        <taxon>Metazoa</taxon>
        <taxon>Spiralia</taxon>
        <taxon>Lophotrochozoa</taxon>
        <taxon>Mollusca</taxon>
        <taxon>Bivalvia</taxon>
        <taxon>Autobranchia</taxon>
        <taxon>Heteroconchia</taxon>
        <taxon>Euheterodonta</taxon>
        <taxon>Imparidentia</taxon>
        <taxon>Neoheterodontei</taxon>
        <taxon>Myida</taxon>
        <taxon>Myoidea</taxon>
        <taxon>Myidae</taxon>
        <taxon>Mya</taxon>
    </lineage>
</organism>
<dbReference type="EMBL" id="CP111025">
    <property type="protein sequence ID" value="WAR26926.1"/>
    <property type="molecule type" value="Genomic_DNA"/>
</dbReference>
<feature type="region of interest" description="Disordered" evidence="1">
    <location>
        <begin position="22"/>
        <end position="127"/>
    </location>
</feature>